<dbReference type="InterPro" id="IPR050834">
    <property type="entry name" value="Glycosyltransf_2"/>
</dbReference>
<gene>
    <name evidence="4" type="ORF">BA171_04430</name>
</gene>
<protein>
    <submittedName>
        <fullName evidence="4">Glycosyl transferase</fullName>
    </submittedName>
</protein>
<sequence>MKITIITATYNSETTIIDTLKSINNQTYRDIEHIIVDGASTDNTLALIKQYGQRVSQVISEKDKGTYDALNKGISLATGDIIGLLHADDCFAYDKALADIAHTFKTHAPDAIYGDLAYIPRFGKRRLVRTWLSGEHTDKKFYQGWMPPHPTFYMKRSCYKSLGGYDISLKIAADYDAMVRYMLIKKIKVVYIPKILVYMKMGGISTRLSDKYASFKEEMIVIQRYQLGGFITFIKKKLYKLPQFF</sequence>
<dbReference type="PANTHER" id="PTHR43685:SF5">
    <property type="entry name" value="GLYCOSYLTRANSFERASE EPSE-RELATED"/>
    <property type="match status" value="1"/>
</dbReference>
<name>A0A249DZX9_9ENTR</name>
<keyword evidence="3 4" id="KW-0808">Transferase</keyword>
<dbReference type="AlphaFoldDB" id="A0A249DZX9"/>
<organism evidence="4 5">
    <name type="scientific">Candidatus Hamiltonella defensa</name>
    <name type="common">Bemisia tabaci</name>
    <dbReference type="NCBI Taxonomy" id="672795"/>
    <lineage>
        <taxon>Bacteria</taxon>
        <taxon>Pseudomonadati</taxon>
        <taxon>Pseudomonadota</taxon>
        <taxon>Gammaproteobacteria</taxon>
        <taxon>Enterobacterales</taxon>
        <taxon>Enterobacteriaceae</taxon>
        <taxon>aphid secondary symbionts</taxon>
        <taxon>Candidatus Williamhamiltonella</taxon>
    </lineage>
</organism>
<accession>A0A249DZX9</accession>
<comment type="similarity">
    <text evidence="1">Belongs to the glycosyltransferase 2 family.</text>
</comment>
<keyword evidence="2" id="KW-0328">Glycosyltransferase</keyword>
<reference evidence="5" key="1">
    <citation type="submission" date="2016-06" db="EMBL/GenBank/DDBJ databases">
        <authorList>
            <person name="Chen W."/>
            <person name="Hasegawa D.K."/>
        </authorList>
    </citation>
    <scope>NUCLEOTIDE SEQUENCE [LARGE SCALE GENOMIC DNA]</scope>
    <source>
        <strain evidence="5">MEAM1</strain>
    </source>
</reference>
<dbReference type="GO" id="GO:0016757">
    <property type="term" value="F:glycosyltransferase activity"/>
    <property type="evidence" value="ECO:0007669"/>
    <property type="project" value="UniProtKB-KW"/>
</dbReference>
<dbReference type="SUPFAM" id="SSF53448">
    <property type="entry name" value="Nucleotide-diphospho-sugar transferases"/>
    <property type="match status" value="1"/>
</dbReference>
<dbReference type="Gene3D" id="3.90.550.10">
    <property type="entry name" value="Spore Coat Polysaccharide Biosynthesis Protein SpsA, Chain A"/>
    <property type="match status" value="1"/>
</dbReference>
<dbReference type="CDD" id="cd06433">
    <property type="entry name" value="GT_2_WfgS_like"/>
    <property type="match status" value="1"/>
</dbReference>
<dbReference type="EMBL" id="CP016303">
    <property type="protein sequence ID" value="ASX26332.1"/>
    <property type="molecule type" value="Genomic_DNA"/>
</dbReference>
<evidence type="ECO:0000256" key="3">
    <source>
        <dbReference type="ARBA" id="ARBA00022679"/>
    </source>
</evidence>
<evidence type="ECO:0000256" key="2">
    <source>
        <dbReference type="ARBA" id="ARBA00022676"/>
    </source>
</evidence>
<dbReference type="Pfam" id="PF00535">
    <property type="entry name" value="Glycos_transf_2"/>
    <property type="match status" value="1"/>
</dbReference>
<proteinExistence type="inferred from homology"/>
<reference evidence="4 5" key="2">
    <citation type="submission" date="2017-09" db="EMBL/GenBank/DDBJ databases">
        <title>The genome of whitefly Bemisia tabaci, a global crop pest, provides novel insights into virus transmission, host adaptation and insecticide resistance.</title>
        <authorList>
            <person name="Kaur N."/>
            <person name="Kliot A."/>
            <person name="Pinheiro P.V."/>
            <person name="Luan J."/>
            <person name="Zheng Y."/>
            <person name="Liu W."/>
            <person name="Sun H."/>
            <person name="Yang X."/>
            <person name="Xu Y."/>
            <person name="Luo Y."/>
            <person name="Kruse A."/>
            <person name="Fisher T.W."/>
            <person name="Nelson D.R."/>
            <person name="Elimelech M."/>
            <person name="MacCoss M."/>
            <person name="Johnson R."/>
            <person name="Cohen E."/>
            <person name="Hunter W.B."/>
            <person name="Brown J.K."/>
            <person name="Jander G."/>
            <person name="Cilia M."/>
            <person name="Douglas A.E."/>
            <person name="Ghanim M."/>
            <person name="Simmons A.M."/>
            <person name="Wintermantel W.M."/>
            <person name="Ling K.-S."/>
            <person name="Fei Z."/>
        </authorList>
    </citation>
    <scope>NUCLEOTIDE SEQUENCE [LARGE SCALE GENOMIC DNA]</scope>
    <source>
        <strain evidence="4 5">MEAM1</strain>
    </source>
</reference>
<dbReference type="InterPro" id="IPR001173">
    <property type="entry name" value="Glyco_trans_2-like"/>
</dbReference>
<evidence type="ECO:0000313" key="5">
    <source>
        <dbReference type="Proteomes" id="UP000216438"/>
    </source>
</evidence>
<dbReference type="InterPro" id="IPR029044">
    <property type="entry name" value="Nucleotide-diphossugar_trans"/>
</dbReference>
<evidence type="ECO:0000313" key="4">
    <source>
        <dbReference type="EMBL" id="ASX26332.1"/>
    </source>
</evidence>
<evidence type="ECO:0000256" key="1">
    <source>
        <dbReference type="ARBA" id="ARBA00006739"/>
    </source>
</evidence>
<dbReference type="PANTHER" id="PTHR43685">
    <property type="entry name" value="GLYCOSYLTRANSFERASE"/>
    <property type="match status" value="1"/>
</dbReference>
<dbReference type="RefSeq" id="WP_016857083.1">
    <property type="nucleotide sequence ID" value="NZ_CP016303.1"/>
</dbReference>
<dbReference type="Proteomes" id="UP000216438">
    <property type="component" value="Chromosome"/>
</dbReference>
<dbReference type="OrthoDB" id="396512at2"/>